<evidence type="ECO:0000256" key="5">
    <source>
        <dbReference type="SAM" id="Phobius"/>
    </source>
</evidence>
<gene>
    <name evidence="6" type="ORF">GCM10017584_08540</name>
</gene>
<evidence type="ECO:0000256" key="3">
    <source>
        <dbReference type="ARBA" id="ARBA00022989"/>
    </source>
</evidence>
<organism evidence="6 7">
    <name type="scientific">Leifsonia poae</name>
    <dbReference type="NCBI Taxonomy" id="110933"/>
    <lineage>
        <taxon>Bacteria</taxon>
        <taxon>Bacillati</taxon>
        <taxon>Actinomycetota</taxon>
        <taxon>Actinomycetes</taxon>
        <taxon>Micrococcales</taxon>
        <taxon>Microbacteriaceae</taxon>
        <taxon>Leifsonia</taxon>
    </lineage>
</organism>
<reference evidence="6" key="1">
    <citation type="journal article" date="2014" name="Int. J. Syst. Evol. Microbiol.">
        <title>Complete genome sequence of Corynebacterium casei LMG S-19264T (=DSM 44701T), isolated from a smear-ripened cheese.</title>
        <authorList>
            <consortium name="US DOE Joint Genome Institute (JGI-PGF)"/>
            <person name="Walter F."/>
            <person name="Albersmeier A."/>
            <person name="Kalinowski J."/>
            <person name="Ruckert C."/>
        </authorList>
    </citation>
    <scope>NUCLEOTIDE SEQUENCE</scope>
    <source>
        <strain evidence="6">VKM Ac-1401</strain>
    </source>
</reference>
<dbReference type="AlphaFoldDB" id="A0A9W6H7Y9"/>
<accession>A0A9W6H7Y9</accession>
<name>A0A9W6H7Y9_9MICO</name>
<evidence type="ECO:0000256" key="1">
    <source>
        <dbReference type="ARBA" id="ARBA00004127"/>
    </source>
</evidence>
<comment type="subcellular location">
    <subcellularLocation>
        <location evidence="1">Endomembrane system</location>
        <topology evidence="1">Multi-pass membrane protein</topology>
    </subcellularLocation>
</comment>
<reference evidence="6" key="2">
    <citation type="submission" date="2023-01" db="EMBL/GenBank/DDBJ databases">
        <authorList>
            <person name="Sun Q."/>
            <person name="Evtushenko L."/>
        </authorList>
    </citation>
    <scope>NUCLEOTIDE SEQUENCE</scope>
    <source>
        <strain evidence="6">VKM Ac-1401</strain>
    </source>
</reference>
<dbReference type="Proteomes" id="UP001142372">
    <property type="component" value="Unassembled WGS sequence"/>
</dbReference>
<evidence type="ECO:0000313" key="6">
    <source>
        <dbReference type="EMBL" id="GLJ75280.1"/>
    </source>
</evidence>
<comment type="caution">
    <text evidence="6">The sequence shown here is derived from an EMBL/GenBank/DDBJ whole genome shotgun (WGS) entry which is preliminary data.</text>
</comment>
<dbReference type="RefSeq" id="WP_271175967.1">
    <property type="nucleotide sequence ID" value="NZ_BAAAJO010000001.1"/>
</dbReference>
<keyword evidence="3 5" id="KW-1133">Transmembrane helix</keyword>
<dbReference type="InterPro" id="IPR008217">
    <property type="entry name" value="Ccc1_fam"/>
</dbReference>
<keyword evidence="7" id="KW-1185">Reference proteome</keyword>
<dbReference type="GO" id="GO:0005384">
    <property type="term" value="F:manganese ion transmembrane transporter activity"/>
    <property type="evidence" value="ECO:0007669"/>
    <property type="project" value="InterPro"/>
</dbReference>
<protein>
    <submittedName>
        <fullName evidence="6">Membrane protein</fullName>
    </submittedName>
</protein>
<feature type="transmembrane region" description="Helical" evidence="5">
    <location>
        <begin position="178"/>
        <end position="197"/>
    </location>
</feature>
<feature type="transmembrane region" description="Helical" evidence="5">
    <location>
        <begin position="209"/>
        <end position="229"/>
    </location>
</feature>
<sequence length="230" mass="23733">MASLLIRFRDAVTDAASLRSWTVDANDGIIATAGVLEGFAGAGANDATLLTAAIVATVAGGLSLGGAKWSEEAAEREAQLRVAREEAAQLALSPEDEVVELAGYYERKGLTAELARQVAEQLTAADALGAQLETEHGIREVMSRAAPIWSGVTAGVAFVLGALVPLLITILVPGRLEAWAVLLAVIVSLILTSIVSARSGRTTVLRTIGRSLTVGVGTLGVSYLAGVLIF</sequence>
<proteinExistence type="predicted"/>
<evidence type="ECO:0000313" key="7">
    <source>
        <dbReference type="Proteomes" id="UP001142372"/>
    </source>
</evidence>
<dbReference type="GO" id="GO:0030026">
    <property type="term" value="P:intracellular manganese ion homeostasis"/>
    <property type="evidence" value="ECO:0007669"/>
    <property type="project" value="InterPro"/>
</dbReference>
<keyword evidence="2 5" id="KW-0812">Transmembrane</keyword>
<dbReference type="EMBL" id="BSEN01000003">
    <property type="protein sequence ID" value="GLJ75280.1"/>
    <property type="molecule type" value="Genomic_DNA"/>
</dbReference>
<dbReference type="GO" id="GO:0012505">
    <property type="term" value="C:endomembrane system"/>
    <property type="evidence" value="ECO:0007669"/>
    <property type="project" value="UniProtKB-SubCell"/>
</dbReference>
<dbReference type="PANTHER" id="PTHR31851">
    <property type="entry name" value="FE(2+)/MN(2+) TRANSPORTER PCL1"/>
    <property type="match status" value="1"/>
</dbReference>
<evidence type="ECO:0000256" key="4">
    <source>
        <dbReference type="ARBA" id="ARBA00023136"/>
    </source>
</evidence>
<evidence type="ECO:0000256" key="2">
    <source>
        <dbReference type="ARBA" id="ARBA00022692"/>
    </source>
</evidence>
<keyword evidence="4 5" id="KW-0472">Membrane</keyword>
<dbReference type="Pfam" id="PF01988">
    <property type="entry name" value="VIT1"/>
    <property type="match status" value="1"/>
</dbReference>
<feature type="transmembrane region" description="Helical" evidence="5">
    <location>
        <begin position="148"/>
        <end position="172"/>
    </location>
</feature>